<gene>
    <name evidence="2" type="ORF">SAMN05421759_101642</name>
</gene>
<evidence type="ECO:0008006" key="4">
    <source>
        <dbReference type="Google" id="ProtNLM"/>
    </source>
</evidence>
<evidence type="ECO:0000256" key="1">
    <source>
        <dbReference type="SAM" id="SignalP"/>
    </source>
</evidence>
<dbReference type="AlphaFoldDB" id="A0A1N7KCW2"/>
<proteinExistence type="predicted"/>
<keyword evidence="1" id="KW-0732">Signal</keyword>
<dbReference type="STRING" id="633194.SAMN05421759_101642"/>
<reference evidence="3" key="1">
    <citation type="submission" date="2017-01" db="EMBL/GenBank/DDBJ databases">
        <authorList>
            <person name="Varghese N."/>
            <person name="Submissions S."/>
        </authorList>
    </citation>
    <scope>NUCLEOTIDE SEQUENCE [LARGE SCALE GENOMIC DNA]</scope>
    <source>
        <strain evidence="3">DSM 29430</strain>
    </source>
</reference>
<dbReference type="EMBL" id="FTOQ01000001">
    <property type="protein sequence ID" value="SIS59428.1"/>
    <property type="molecule type" value="Genomic_DNA"/>
</dbReference>
<feature type="signal peptide" evidence="1">
    <location>
        <begin position="1"/>
        <end position="32"/>
    </location>
</feature>
<protein>
    <recommendedName>
        <fullName evidence="4">DUF4177 domain-containing protein</fullName>
    </recommendedName>
</protein>
<evidence type="ECO:0000313" key="2">
    <source>
        <dbReference type="EMBL" id="SIS59428.1"/>
    </source>
</evidence>
<evidence type="ECO:0000313" key="3">
    <source>
        <dbReference type="Proteomes" id="UP000186684"/>
    </source>
</evidence>
<name>A0A1N7KCW2_9RHOB</name>
<keyword evidence="3" id="KW-1185">Reference proteome</keyword>
<sequence length="106" mass="11357">MNDDAGWRSVGAMKQFILILALALGAAQAAEAACYADYKAKRENPLRLHYGVAEIDDGACTKAAARKALKPRLAEGGWALLNVVSVFDASGLEERKASAGPNYLRY</sequence>
<feature type="chain" id="PRO_5012275334" description="DUF4177 domain-containing protein" evidence="1">
    <location>
        <begin position="33"/>
        <end position="106"/>
    </location>
</feature>
<dbReference type="Proteomes" id="UP000186684">
    <property type="component" value="Unassembled WGS sequence"/>
</dbReference>
<organism evidence="2 3">
    <name type="scientific">Roseivivax lentus</name>
    <dbReference type="NCBI Taxonomy" id="633194"/>
    <lineage>
        <taxon>Bacteria</taxon>
        <taxon>Pseudomonadati</taxon>
        <taxon>Pseudomonadota</taxon>
        <taxon>Alphaproteobacteria</taxon>
        <taxon>Rhodobacterales</taxon>
        <taxon>Roseobacteraceae</taxon>
        <taxon>Roseivivax</taxon>
    </lineage>
</organism>
<accession>A0A1N7KCW2</accession>